<keyword evidence="4" id="KW-1185">Reference proteome</keyword>
<dbReference type="Gene3D" id="3.40.30.10">
    <property type="entry name" value="Glutaredoxin"/>
    <property type="match status" value="1"/>
</dbReference>
<evidence type="ECO:0000313" key="3">
    <source>
        <dbReference type="EMBL" id="MBC3908426.1"/>
    </source>
</evidence>
<evidence type="ECO:0000256" key="1">
    <source>
        <dbReference type="PIRNR" id="PIRNR006386"/>
    </source>
</evidence>
<dbReference type="PANTHER" id="PTHR42943:SF2">
    <property type="entry name" value="GLUTATHIONE S-TRANSFERASE KAPPA 1"/>
    <property type="match status" value="1"/>
</dbReference>
<dbReference type="PANTHER" id="PTHR42943">
    <property type="entry name" value="GLUTATHIONE S-TRANSFERASE KAPPA"/>
    <property type="match status" value="1"/>
</dbReference>
<dbReference type="InterPro" id="IPR001853">
    <property type="entry name" value="DSBA-like_thioredoxin_dom"/>
</dbReference>
<comment type="similarity">
    <text evidence="1">Belongs to the GST superfamily. NadH family.</text>
</comment>
<organism evidence="3 4">
    <name type="scientific">Undibacterium umbellatum</name>
    <dbReference type="NCBI Taxonomy" id="2762300"/>
    <lineage>
        <taxon>Bacteria</taxon>
        <taxon>Pseudomonadati</taxon>
        <taxon>Pseudomonadota</taxon>
        <taxon>Betaproteobacteria</taxon>
        <taxon>Burkholderiales</taxon>
        <taxon>Oxalobacteraceae</taxon>
        <taxon>Undibacterium</taxon>
    </lineage>
</organism>
<dbReference type="InterPro" id="IPR051924">
    <property type="entry name" value="GST_Kappa/NadH"/>
</dbReference>
<dbReference type="Proteomes" id="UP000646911">
    <property type="component" value="Unassembled WGS sequence"/>
</dbReference>
<protein>
    <recommendedName>
        <fullName evidence="1">2-hydroxychromene-2-carboxylate isomerase</fullName>
        <ecNumber evidence="1">5.99.1.4</ecNumber>
    </recommendedName>
</protein>
<dbReference type="InterPro" id="IPR014440">
    <property type="entry name" value="HCCAis_GSTk"/>
</dbReference>
<dbReference type="Pfam" id="PF01323">
    <property type="entry name" value="DSBA"/>
    <property type="match status" value="1"/>
</dbReference>
<dbReference type="EMBL" id="JACOFX010000005">
    <property type="protein sequence ID" value="MBC3908426.1"/>
    <property type="molecule type" value="Genomic_DNA"/>
</dbReference>
<accession>A0ABR6ZA26</accession>
<feature type="domain" description="DSBA-like thioredoxin" evidence="2">
    <location>
        <begin position="11"/>
        <end position="197"/>
    </location>
</feature>
<dbReference type="PIRSF" id="PIRSF006386">
    <property type="entry name" value="HCCAis_GSTk"/>
    <property type="match status" value="1"/>
</dbReference>
<proteinExistence type="inferred from homology"/>
<dbReference type="GO" id="GO:0016853">
    <property type="term" value="F:isomerase activity"/>
    <property type="evidence" value="ECO:0007669"/>
    <property type="project" value="UniProtKB-KW"/>
</dbReference>
<gene>
    <name evidence="3" type="ORF">H8L47_12735</name>
</gene>
<evidence type="ECO:0000313" key="4">
    <source>
        <dbReference type="Proteomes" id="UP000646911"/>
    </source>
</evidence>
<dbReference type="CDD" id="cd03022">
    <property type="entry name" value="DsbA_HCCA_Iso"/>
    <property type="match status" value="1"/>
</dbReference>
<keyword evidence="1 3" id="KW-0413">Isomerase</keyword>
<comment type="catalytic activity">
    <reaction evidence="1">
        <text>2-hydroxychromene-2-carboxylate = (3E)-4-(2-hydroxyphenyl)-2-oxobut-3-enoate</text>
        <dbReference type="Rhea" id="RHEA:27401"/>
        <dbReference type="ChEBI" id="CHEBI:59350"/>
        <dbReference type="ChEBI" id="CHEBI:59353"/>
        <dbReference type="EC" id="5.99.1.4"/>
    </reaction>
</comment>
<dbReference type="InterPro" id="IPR044087">
    <property type="entry name" value="NahD-like"/>
</dbReference>
<comment type="caution">
    <text evidence="3">The sequence shown here is derived from an EMBL/GenBank/DDBJ whole genome shotgun (WGS) entry which is preliminary data.</text>
</comment>
<sequence length="211" mass="24416">MMDTPITTMPVIDFWFEFGSNYSYLSVMRIEQDAARAGVRIRWQPFLLGPIFQAFGWNTSPFVLQKAKGDYVWLDMERQCRKYGLPWKKPGNFPRSAILPLRVAVLAAEQSWMAEYCRRMMQMNFSYDRDIDNKEVVTAVLNDMGLAAADIIEQALSEENKLKLRRQTELAMSKGIFGAPTFFVGEHMFWGNDRLDDALAYCHELLLYPDA</sequence>
<evidence type="ECO:0000259" key="2">
    <source>
        <dbReference type="Pfam" id="PF01323"/>
    </source>
</evidence>
<reference evidence="3 4" key="1">
    <citation type="submission" date="2020-08" db="EMBL/GenBank/DDBJ databases">
        <title>Novel species isolated from subtropical streams in China.</title>
        <authorList>
            <person name="Lu H."/>
        </authorList>
    </citation>
    <scope>NUCLEOTIDE SEQUENCE [LARGE SCALE GENOMIC DNA]</scope>
    <source>
        <strain evidence="3 4">NL8W</strain>
    </source>
</reference>
<name>A0ABR6ZA26_9BURK</name>
<dbReference type="EC" id="5.99.1.4" evidence="1"/>
<dbReference type="SUPFAM" id="SSF52833">
    <property type="entry name" value="Thioredoxin-like"/>
    <property type="match status" value="1"/>
</dbReference>
<dbReference type="RefSeq" id="WP_186953970.1">
    <property type="nucleotide sequence ID" value="NZ_JACOFX010000005.1"/>
</dbReference>
<dbReference type="InterPro" id="IPR036249">
    <property type="entry name" value="Thioredoxin-like_sf"/>
</dbReference>